<keyword evidence="3" id="KW-1185">Reference proteome</keyword>
<evidence type="ECO:0000313" key="2">
    <source>
        <dbReference type="EMBL" id="CAK9144209.1"/>
    </source>
</evidence>
<evidence type="ECO:0000256" key="1">
    <source>
        <dbReference type="SAM" id="MobiDB-lite"/>
    </source>
</evidence>
<reference evidence="2 3" key="1">
    <citation type="submission" date="2024-02" db="EMBL/GenBank/DDBJ databases">
        <authorList>
            <person name="Vignale AGUSTIN F."/>
            <person name="Sosa J E."/>
            <person name="Modenutti C."/>
        </authorList>
    </citation>
    <scope>NUCLEOTIDE SEQUENCE [LARGE SCALE GENOMIC DNA]</scope>
</reference>
<accession>A0ABC8RGY7</accession>
<protein>
    <submittedName>
        <fullName evidence="2">Uncharacterized protein</fullName>
    </submittedName>
</protein>
<feature type="region of interest" description="Disordered" evidence="1">
    <location>
        <begin position="1"/>
        <end position="23"/>
    </location>
</feature>
<dbReference type="AlphaFoldDB" id="A0ABC8RGY7"/>
<proteinExistence type="predicted"/>
<evidence type="ECO:0000313" key="3">
    <source>
        <dbReference type="Proteomes" id="UP001642360"/>
    </source>
</evidence>
<comment type="caution">
    <text evidence="2">The sequence shown here is derived from an EMBL/GenBank/DDBJ whole genome shotgun (WGS) entry which is preliminary data.</text>
</comment>
<dbReference type="Proteomes" id="UP001642360">
    <property type="component" value="Unassembled WGS sequence"/>
</dbReference>
<gene>
    <name evidence="2" type="ORF">ILEXP_LOCUS11950</name>
</gene>
<name>A0ABC8RGY7_9AQUA</name>
<organism evidence="2 3">
    <name type="scientific">Ilex paraguariensis</name>
    <name type="common">yerba mate</name>
    <dbReference type="NCBI Taxonomy" id="185542"/>
    <lineage>
        <taxon>Eukaryota</taxon>
        <taxon>Viridiplantae</taxon>
        <taxon>Streptophyta</taxon>
        <taxon>Embryophyta</taxon>
        <taxon>Tracheophyta</taxon>
        <taxon>Spermatophyta</taxon>
        <taxon>Magnoliopsida</taxon>
        <taxon>eudicotyledons</taxon>
        <taxon>Gunneridae</taxon>
        <taxon>Pentapetalae</taxon>
        <taxon>asterids</taxon>
        <taxon>campanulids</taxon>
        <taxon>Aquifoliales</taxon>
        <taxon>Aquifoliaceae</taxon>
        <taxon>Ilex</taxon>
    </lineage>
</organism>
<sequence length="121" mass="13574">MRDITTSRKQQRKTSGEASDGIEHNISKMTNILSDYVSSCGKQLSDIAQRVDYEQNAAEAKSQLNTKLAKIDGLTMDHQHRTDCKITSDPIKVDLFMSLPESERLAWLLGVLWGNASMMDN</sequence>
<dbReference type="EMBL" id="CAUOFW020001372">
    <property type="protein sequence ID" value="CAK9144209.1"/>
    <property type="molecule type" value="Genomic_DNA"/>
</dbReference>